<comment type="subunit">
    <text evidence="7">The Tat system comprises two distinct complexes: a TatABC complex, containing multiple copies of TatA, TatB and TatC subunits, and a separate TatA complex, containing only TatA subunits. Substrates initially bind to the TatABC complex, which probably triggers association of the separate TatA complex to form the active translocon.</text>
</comment>
<proteinExistence type="inferred from homology"/>
<keyword evidence="3 7" id="KW-0653">Protein transport</keyword>
<dbReference type="InterPro" id="IPR002033">
    <property type="entry name" value="TatC"/>
</dbReference>
<comment type="function">
    <text evidence="7">Part of the twin-arginine translocation (Tat) system that transports large folded proteins containing a characteristic twin-arginine motif in their signal peptide across membranes. Together with TatB, TatC is part of a receptor directly interacting with Tat signal peptides.</text>
</comment>
<feature type="region of interest" description="Disordered" evidence="8">
    <location>
        <begin position="277"/>
        <end position="314"/>
    </location>
</feature>
<feature type="compositionally biased region" description="Acidic residues" evidence="8">
    <location>
        <begin position="279"/>
        <end position="288"/>
    </location>
</feature>
<evidence type="ECO:0000256" key="4">
    <source>
        <dbReference type="ARBA" id="ARBA00022989"/>
    </source>
</evidence>
<keyword evidence="2 7" id="KW-0812">Transmembrane</keyword>
<dbReference type="AlphaFoldDB" id="A0A0F7CMW0"/>
<feature type="transmembrane region" description="Helical" evidence="7">
    <location>
        <begin position="248"/>
        <end position="267"/>
    </location>
</feature>
<dbReference type="GO" id="GO:0065002">
    <property type="term" value="P:intracellular protein transmembrane transport"/>
    <property type="evidence" value="ECO:0007669"/>
    <property type="project" value="TreeGrafter"/>
</dbReference>
<keyword evidence="10" id="KW-1185">Reference proteome</keyword>
<evidence type="ECO:0000256" key="2">
    <source>
        <dbReference type="ARBA" id="ARBA00022692"/>
    </source>
</evidence>
<dbReference type="GO" id="GO:0009977">
    <property type="term" value="F:proton motive force dependent protein transmembrane transporter activity"/>
    <property type="evidence" value="ECO:0007669"/>
    <property type="project" value="TreeGrafter"/>
</dbReference>
<dbReference type="GO" id="GO:0043953">
    <property type="term" value="P:protein transport by the Tat complex"/>
    <property type="evidence" value="ECO:0007669"/>
    <property type="project" value="UniProtKB-UniRule"/>
</dbReference>
<protein>
    <recommendedName>
        <fullName evidence="7">Sec-independent protein translocase protein TatC</fullName>
    </recommendedName>
</protein>
<feature type="transmembrane region" description="Helical" evidence="7">
    <location>
        <begin position="142"/>
        <end position="162"/>
    </location>
</feature>
<evidence type="ECO:0000256" key="6">
    <source>
        <dbReference type="ARBA" id="ARBA00023136"/>
    </source>
</evidence>
<dbReference type="HOGENOM" id="CLU_031942_6_0_11"/>
<dbReference type="STRING" id="408015.SXIM_04620"/>
<dbReference type="PANTHER" id="PTHR30371:SF0">
    <property type="entry name" value="SEC-INDEPENDENT PROTEIN TRANSLOCASE PROTEIN TATC, CHLOROPLASTIC-RELATED"/>
    <property type="match status" value="1"/>
</dbReference>
<dbReference type="PATRIC" id="fig|408015.6.peg.491"/>
<feature type="region of interest" description="Disordered" evidence="8">
    <location>
        <begin position="1"/>
        <end position="30"/>
    </location>
</feature>
<sequence length="314" mass="34050">MAGAVPAASTDEDAGVPKAAQKKVKDPEGRMPLTEHLRELRNRLAISVLAVVVITIVALFFAKSIMNFITEPLPKCLEADTPDATGSRCATLMQSGLTSPFATYIKISLMVGFVLASPVWLYQAWGFMAPGLHKNEKKYTRAVVAVGVPLFLFGAYFAYWLLPRAIPVLLSFSADGAENLVSVDDILDITVRMAVAFGFAFELPLLLVMLNLGGVVSGKRMLGWWRGMVVGIAIFAAAITPTDLMSMIALQVPVTGLYFLATGISLLNDWRRRRKDPEAELSDDEASDLDLTPSSIDRPDDIPPPGRTGYDDAT</sequence>
<evidence type="ECO:0000256" key="1">
    <source>
        <dbReference type="ARBA" id="ARBA00004141"/>
    </source>
</evidence>
<accession>A0A0F7CMW0</accession>
<dbReference type="EMBL" id="CP009922">
    <property type="protein sequence ID" value="AKG41846.1"/>
    <property type="molecule type" value="Genomic_DNA"/>
</dbReference>
<evidence type="ECO:0000313" key="9">
    <source>
        <dbReference type="EMBL" id="AKG41846.1"/>
    </source>
</evidence>
<evidence type="ECO:0000256" key="8">
    <source>
        <dbReference type="SAM" id="MobiDB-lite"/>
    </source>
</evidence>
<gene>
    <name evidence="7" type="primary">tatC</name>
    <name evidence="9" type="ORF">SXIM_04620</name>
</gene>
<keyword evidence="6 7" id="KW-0472">Membrane</keyword>
<organism evidence="9 10">
    <name type="scientific">Streptomyces xiamenensis</name>
    <dbReference type="NCBI Taxonomy" id="408015"/>
    <lineage>
        <taxon>Bacteria</taxon>
        <taxon>Bacillati</taxon>
        <taxon>Actinomycetota</taxon>
        <taxon>Actinomycetes</taxon>
        <taxon>Kitasatosporales</taxon>
        <taxon>Streptomycetaceae</taxon>
        <taxon>Streptomyces</taxon>
    </lineage>
</organism>
<name>A0A0F7CMW0_9ACTN</name>
<keyword evidence="7" id="KW-1003">Cell membrane</keyword>
<dbReference type="Pfam" id="PF00902">
    <property type="entry name" value="TatC"/>
    <property type="match status" value="1"/>
</dbReference>
<dbReference type="Proteomes" id="UP000034034">
    <property type="component" value="Chromosome"/>
</dbReference>
<keyword evidence="7" id="KW-0813">Transport</keyword>
<dbReference type="PANTHER" id="PTHR30371">
    <property type="entry name" value="SEC-INDEPENDENT PROTEIN TRANSLOCASE PROTEIN TATC"/>
    <property type="match status" value="1"/>
</dbReference>
<keyword evidence="4 7" id="KW-1133">Transmembrane helix</keyword>
<comment type="similarity">
    <text evidence="7">Belongs to the TatC family.</text>
</comment>
<feature type="transmembrane region" description="Helical" evidence="7">
    <location>
        <begin position="101"/>
        <end position="122"/>
    </location>
</feature>
<evidence type="ECO:0000256" key="7">
    <source>
        <dbReference type="HAMAP-Rule" id="MF_00902"/>
    </source>
</evidence>
<evidence type="ECO:0000256" key="3">
    <source>
        <dbReference type="ARBA" id="ARBA00022927"/>
    </source>
</evidence>
<comment type="subcellular location">
    <subcellularLocation>
        <location evidence="7">Cell membrane</location>
        <topology evidence="7">Multi-pass membrane protein</topology>
    </subcellularLocation>
    <subcellularLocation>
        <location evidence="1">Membrane</location>
        <topology evidence="1">Multi-pass membrane protein</topology>
    </subcellularLocation>
</comment>
<keyword evidence="5 7" id="KW-0811">Translocation</keyword>
<dbReference type="HAMAP" id="MF_00902">
    <property type="entry name" value="TatC"/>
    <property type="match status" value="1"/>
</dbReference>
<dbReference type="NCBIfam" id="TIGR00945">
    <property type="entry name" value="tatC"/>
    <property type="match status" value="1"/>
</dbReference>
<evidence type="ECO:0000256" key="5">
    <source>
        <dbReference type="ARBA" id="ARBA00023010"/>
    </source>
</evidence>
<evidence type="ECO:0000313" key="10">
    <source>
        <dbReference type="Proteomes" id="UP000034034"/>
    </source>
</evidence>
<feature type="transmembrane region" description="Helical" evidence="7">
    <location>
        <begin position="224"/>
        <end position="242"/>
    </location>
</feature>
<reference evidence="9" key="1">
    <citation type="submission" date="2019-08" db="EMBL/GenBank/DDBJ databases">
        <title>Complete genome sequence of a mangrove-derived Streptomyces xiamenensis.</title>
        <authorList>
            <person name="Xu J."/>
        </authorList>
    </citation>
    <scope>NUCLEOTIDE SEQUENCE</scope>
    <source>
        <strain evidence="9">318</strain>
    </source>
</reference>
<dbReference type="GO" id="GO:0033281">
    <property type="term" value="C:TAT protein transport complex"/>
    <property type="evidence" value="ECO:0007669"/>
    <property type="project" value="UniProtKB-UniRule"/>
</dbReference>
<dbReference type="KEGG" id="sxi:SXIM_04620"/>
<dbReference type="PRINTS" id="PR01840">
    <property type="entry name" value="TATCFAMILY"/>
</dbReference>
<feature type="transmembrane region" description="Helical" evidence="7">
    <location>
        <begin position="189"/>
        <end position="212"/>
    </location>
</feature>
<feature type="transmembrane region" description="Helical" evidence="7">
    <location>
        <begin position="44"/>
        <end position="62"/>
    </location>
</feature>